<keyword evidence="12" id="KW-0805">Transcription regulation</keyword>
<dbReference type="InterPro" id="IPR013843">
    <property type="entry name" value="Ribosomal_eS4_N"/>
</dbReference>
<dbReference type="InterPro" id="IPR018199">
    <property type="entry name" value="Ribosomal_eS4_N_CS"/>
</dbReference>
<dbReference type="HAMAP" id="MF_00485">
    <property type="entry name" value="Ribosomal_eS4"/>
    <property type="match status" value="1"/>
</dbReference>
<dbReference type="InterPro" id="IPR013845">
    <property type="entry name" value="Ribosomal_eS4_central_region"/>
</dbReference>
<dbReference type="InterPro" id="IPR014722">
    <property type="entry name" value="Rib_uL2_dom2"/>
</dbReference>
<sequence length="1138" mass="125719">MSSPSPLVVKKSQVVIVKPSKATPDVSLSLSTFDNDPYLETLAKTIYVYAPPPNDHVHDPASLFQQALSDALVYYYPLAGKLHRGSHDHRLELRCSPAEGVPYVRATADCTLSSLNYLKDMDADLYQLVPCDVAVPSGGYNPLALQITQFACGGITLATALSHSLCDGFGASQFFKALTQLAAGKTQPSIIPVWERHCLTSNNFTLNGQVEEGQAPKLVDFVEACSSVATSPYTPTNDMVCEILNVTSQEITQLKEKVAGEVTTLEILAAHVWRARCRALKLSPDGTSLFGMAVGIRRIVEPPLPEGYYGNAFVKANVAMKAGELSNSPLSHVVELIKEAKKAALEKRYVLEQLRETEKTLKMKVACEGGNGAFMLLTDWRQLGLLDEIDFGYGGSVNIIPLVPKYLPDICIFLPRKHGGVRVLVTLPKLGAVNRSRSGIRAAANMARGLKKHLKRLNAPKHWMLDKLGGAFAPKPSSGPHKSRECLPLVLIIRNRLKYALTYREVISILMQRHIQVDGKVRTDKTYPAGFMDVVSIPKTNENFRLLYDTKGRFRLHSIKDEEAKFKLCKVRSIQFGQKGIPNLNTYDGRTIRYPDPLIKPNDTIKLDLEENKIVEFIKFDVGNVVMVTGGRNRGRVGVIKNREKHKGSFETIHIQDSTGHEFATRLGNVFTIGKGTKPWVSLPKGKGTFPAESLKWKNNGLLIEQNEIKYDVKEQLDFSFINNHTSPPLSLPSMVTQPLPQLDVSKSEIMSNNKTSDDGYNWRKYGQKQVKGSENPRSYFKCTYPNCLTKKKVETSLVKGQITEIVYRGSHNHPKPQSTKRSSSTAAAAHQNSSHGDGKDIGEDEADAKRWKREENVKEPRVVVQTTSDIDILDDGYRWRKYGQKVVKGNPNPRSYYKCTFTGCCVRKHVERAFQDPKSAAMASPLLPTSTTPDHLPGGDPQLLSSLRVLLSRVLASVRHASADARPWAELVDRSAFSRPPSLSEATSRVRKNFSYFRANYITLVAILLAASLLTHPFALFLLASLAASWIFLYFFRPSDQPLVIGGRTFSDLETLGMLCLSTVVVMFMTSVGSLLMSTLAIGVMAVAIHGAFRAPEDLFLEEQEAIGSGLFAFFNNNASNAAAAAIATSAMSRVRA</sequence>
<keyword evidence="14 20" id="KW-0472">Membrane</keyword>
<dbReference type="Gene3D" id="3.30.559.10">
    <property type="entry name" value="Chloramphenicol acetyltransferase-like domain"/>
    <property type="match status" value="2"/>
</dbReference>
<evidence type="ECO:0000256" key="9">
    <source>
        <dbReference type="ARBA" id="ARBA00022884"/>
    </source>
</evidence>
<dbReference type="SMART" id="SM00739">
    <property type="entry name" value="KOW"/>
    <property type="match status" value="1"/>
</dbReference>
<dbReference type="InterPro" id="IPR004895">
    <property type="entry name" value="Prenylated_rab_accept_PRA1"/>
</dbReference>
<dbReference type="GO" id="GO:0006412">
    <property type="term" value="P:translation"/>
    <property type="evidence" value="ECO:0007669"/>
    <property type="project" value="InterPro"/>
</dbReference>
<feature type="domain" description="WRKY" evidence="21">
    <location>
        <begin position="752"/>
        <end position="817"/>
    </location>
</feature>
<comment type="similarity">
    <text evidence="5">Belongs to the eukaryotic ribosomal protein eS4 family.</text>
</comment>
<evidence type="ECO:0000256" key="19">
    <source>
        <dbReference type="SAM" id="MobiDB-lite"/>
    </source>
</evidence>
<keyword evidence="9 18" id="KW-0694">RNA-binding</keyword>
<dbReference type="GO" id="GO:0003700">
    <property type="term" value="F:DNA-binding transcription factor activity"/>
    <property type="evidence" value="ECO:0007669"/>
    <property type="project" value="InterPro"/>
</dbReference>
<feature type="region of interest" description="Disordered" evidence="19">
    <location>
        <begin position="751"/>
        <end position="775"/>
    </location>
</feature>
<dbReference type="Pfam" id="PF03208">
    <property type="entry name" value="PRA1"/>
    <property type="match status" value="1"/>
</dbReference>
<dbReference type="InterPro" id="IPR036986">
    <property type="entry name" value="S4_RNA-bd_sf"/>
</dbReference>
<dbReference type="Gene3D" id="2.30.30.30">
    <property type="match status" value="1"/>
</dbReference>
<feature type="transmembrane region" description="Helical" evidence="20">
    <location>
        <begin position="1057"/>
        <end position="1090"/>
    </location>
</feature>
<evidence type="ECO:0000256" key="7">
    <source>
        <dbReference type="ARBA" id="ARBA00022730"/>
    </source>
</evidence>
<evidence type="ECO:0000313" key="22">
    <source>
        <dbReference type="EMBL" id="CAE6089344.1"/>
    </source>
</evidence>
<keyword evidence="23" id="KW-1185">Reference proteome</keyword>
<keyword evidence="8" id="KW-0677">Repeat</keyword>
<protein>
    <recommendedName>
        <fullName evidence="21">WRKY domain-containing protein</fullName>
    </recommendedName>
</protein>
<dbReference type="InterPro" id="IPR000876">
    <property type="entry name" value="Ribosomal_eS4"/>
</dbReference>
<dbReference type="EMBL" id="LR999456">
    <property type="protein sequence ID" value="CAE6089344.1"/>
    <property type="molecule type" value="Genomic_DNA"/>
</dbReference>
<evidence type="ECO:0000256" key="6">
    <source>
        <dbReference type="ARBA" id="ARBA00022692"/>
    </source>
</evidence>
<evidence type="ECO:0000256" key="16">
    <source>
        <dbReference type="ARBA" id="ARBA00023242"/>
    </source>
</evidence>
<feature type="domain" description="WRKY" evidence="21">
    <location>
        <begin position="869"/>
        <end position="934"/>
    </location>
</feature>
<dbReference type="CDD" id="cd00165">
    <property type="entry name" value="S4"/>
    <property type="match status" value="1"/>
</dbReference>
<proteinExistence type="inferred from homology"/>
<dbReference type="Pfam" id="PF00900">
    <property type="entry name" value="Ribosomal_S4e"/>
    <property type="match status" value="1"/>
</dbReference>
<evidence type="ECO:0000256" key="5">
    <source>
        <dbReference type="ARBA" id="ARBA00007500"/>
    </source>
</evidence>
<dbReference type="CDD" id="cd06087">
    <property type="entry name" value="KOW_RPS4"/>
    <property type="match status" value="1"/>
</dbReference>
<evidence type="ECO:0000256" key="10">
    <source>
        <dbReference type="ARBA" id="ARBA00022980"/>
    </source>
</evidence>
<dbReference type="Pfam" id="PF16121">
    <property type="entry name" value="40S_S4_C"/>
    <property type="match status" value="1"/>
</dbReference>
<dbReference type="InterPro" id="IPR023213">
    <property type="entry name" value="CAT-like_dom_sf"/>
</dbReference>
<dbReference type="Gene3D" id="2.40.50.740">
    <property type="match status" value="1"/>
</dbReference>
<evidence type="ECO:0000256" key="14">
    <source>
        <dbReference type="ARBA" id="ARBA00023136"/>
    </source>
</evidence>
<dbReference type="Pfam" id="PF02458">
    <property type="entry name" value="Transferase"/>
    <property type="match status" value="1"/>
</dbReference>
<feature type="transmembrane region" description="Helical" evidence="20">
    <location>
        <begin position="1019"/>
        <end position="1037"/>
    </location>
</feature>
<keyword evidence="10" id="KW-0689">Ribosomal protein</keyword>
<dbReference type="SMART" id="SM00774">
    <property type="entry name" value="WRKY"/>
    <property type="match status" value="2"/>
</dbReference>
<dbReference type="InterPro" id="IPR003657">
    <property type="entry name" value="WRKY_dom"/>
</dbReference>
<organism evidence="22 23">
    <name type="scientific">Arabidopsis arenosa</name>
    <name type="common">Sand rock-cress</name>
    <name type="synonym">Cardaminopsis arenosa</name>
    <dbReference type="NCBI Taxonomy" id="38785"/>
    <lineage>
        <taxon>Eukaryota</taxon>
        <taxon>Viridiplantae</taxon>
        <taxon>Streptophyta</taxon>
        <taxon>Embryophyta</taxon>
        <taxon>Tracheophyta</taxon>
        <taxon>Spermatophyta</taxon>
        <taxon>Magnoliopsida</taxon>
        <taxon>eudicotyledons</taxon>
        <taxon>Gunneridae</taxon>
        <taxon>Pentapetalae</taxon>
        <taxon>rosids</taxon>
        <taxon>malvids</taxon>
        <taxon>Brassicales</taxon>
        <taxon>Brassicaceae</taxon>
        <taxon>Camelineae</taxon>
        <taxon>Arabidopsis</taxon>
    </lineage>
</organism>
<dbReference type="InterPro" id="IPR032277">
    <property type="entry name" value="Ribosomal_eS4_C"/>
</dbReference>
<dbReference type="GO" id="GO:0005634">
    <property type="term" value="C:nucleus"/>
    <property type="evidence" value="ECO:0007669"/>
    <property type="project" value="UniProtKB-SubCell"/>
</dbReference>
<comment type="function">
    <text evidence="1">May be involved in both secretory and endocytic intracellular trafficking in the endosomal/prevacuolar compartments.</text>
</comment>
<evidence type="ECO:0000256" key="8">
    <source>
        <dbReference type="ARBA" id="ARBA00022737"/>
    </source>
</evidence>
<dbReference type="GO" id="GO:0005783">
    <property type="term" value="C:endoplasmic reticulum"/>
    <property type="evidence" value="ECO:0007669"/>
    <property type="project" value="UniProtKB-ARBA"/>
</dbReference>
<dbReference type="Proteomes" id="UP000682877">
    <property type="component" value="Chromosome 6"/>
</dbReference>
<evidence type="ECO:0000256" key="11">
    <source>
        <dbReference type="ARBA" id="ARBA00022989"/>
    </source>
</evidence>
<comment type="subcellular location">
    <subcellularLocation>
        <location evidence="3">Endomembrane system</location>
        <topology evidence="3">Multi-pass membrane protein</topology>
    </subcellularLocation>
    <subcellularLocation>
        <location evidence="2">Nucleus</location>
    </subcellularLocation>
</comment>
<dbReference type="GO" id="GO:0019843">
    <property type="term" value="F:rRNA binding"/>
    <property type="evidence" value="ECO:0007669"/>
    <property type="project" value="UniProtKB-KW"/>
</dbReference>
<dbReference type="PROSITE" id="PS50889">
    <property type="entry name" value="S4"/>
    <property type="match status" value="1"/>
</dbReference>
<dbReference type="InterPro" id="IPR038237">
    <property type="entry name" value="Ribosomal_eS4_central_sf"/>
</dbReference>
<dbReference type="InterPro" id="IPR005824">
    <property type="entry name" value="KOW"/>
</dbReference>
<evidence type="ECO:0000256" key="17">
    <source>
        <dbReference type="ARBA" id="ARBA00023274"/>
    </source>
</evidence>
<dbReference type="GO" id="GO:0003735">
    <property type="term" value="F:structural constituent of ribosome"/>
    <property type="evidence" value="ECO:0007669"/>
    <property type="project" value="InterPro"/>
</dbReference>
<dbReference type="PROSITE" id="PS50811">
    <property type="entry name" value="WRKY"/>
    <property type="match status" value="2"/>
</dbReference>
<evidence type="ECO:0000256" key="15">
    <source>
        <dbReference type="ARBA" id="ARBA00023163"/>
    </source>
</evidence>
<feature type="compositionally biased region" description="Low complexity" evidence="19">
    <location>
        <begin position="820"/>
        <end position="830"/>
    </location>
</feature>
<dbReference type="Gene3D" id="3.10.290.10">
    <property type="entry name" value="RNA-binding S4 domain"/>
    <property type="match status" value="1"/>
</dbReference>
<dbReference type="FunFam" id="2.30.30.30:FF:000005">
    <property type="entry name" value="40S ribosomal protein S4"/>
    <property type="match status" value="1"/>
</dbReference>
<dbReference type="GO" id="GO:0022627">
    <property type="term" value="C:cytosolic small ribosomal subunit"/>
    <property type="evidence" value="ECO:0007669"/>
    <property type="project" value="TreeGrafter"/>
</dbReference>
<evidence type="ECO:0000256" key="3">
    <source>
        <dbReference type="ARBA" id="ARBA00004127"/>
    </source>
</evidence>
<dbReference type="AlphaFoldDB" id="A0A8S2AIR3"/>
<evidence type="ECO:0000256" key="1">
    <source>
        <dbReference type="ARBA" id="ARBA00002501"/>
    </source>
</evidence>
<feature type="compositionally biased region" description="Basic and acidic residues" evidence="19">
    <location>
        <begin position="837"/>
        <end position="854"/>
    </location>
</feature>
<keyword evidence="13" id="KW-0238">DNA-binding</keyword>
<accession>A0A8S2AIR3</accession>
<evidence type="ECO:0000256" key="4">
    <source>
        <dbReference type="ARBA" id="ARBA00006483"/>
    </source>
</evidence>
<dbReference type="GO" id="GO:0016192">
    <property type="term" value="P:vesicle-mediated transport"/>
    <property type="evidence" value="ECO:0007669"/>
    <property type="project" value="UniProtKB-ARBA"/>
</dbReference>
<dbReference type="Gene3D" id="2.20.25.80">
    <property type="entry name" value="WRKY domain"/>
    <property type="match status" value="2"/>
</dbReference>
<keyword evidence="11 20" id="KW-1133">Transmembrane helix</keyword>
<keyword evidence="6 20" id="KW-0812">Transmembrane</keyword>
<evidence type="ECO:0000256" key="20">
    <source>
        <dbReference type="SAM" id="Phobius"/>
    </source>
</evidence>
<evidence type="ECO:0000259" key="21">
    <source>
        <dbReference type="PROSITE" id="PS50811"/>
    </source>
</evidence>
<evidence type="ECO:0000256" key="2">
    <source>
        <dbReference type="ARBA" id="ARBA00004123"/>
    </source>
</evidence>
<dbReference type="FunFam" id="2.40.50.740:FF:000001">
    <property type="entry name" value="40S ribosomal protein S4"/>
    <property type="match status" value="1"/>
</dbReference>
<dbReference type="PROSITE" id="PS00528">
    <property type="entry name" value="RIBOSOMAL_S4E"/>
    <property type="match status" value="1"/>
</dbReference>
<evidence type="ECO:0000256" key="18">
    <source>
        <dbReference type="PROSITE-ProRule" id="PRU00182"/>
    </source>
</evidence>
<name>A0A8S2AIR3_ARAAE</name>
<dbReference type="Pfam" id="PF08071">
    <property type="entry name" value="RS4NT"/>
    <property type="match status" value="1"/>
</dbReference>
<dbReference type="Pfam" id="PF03106">
    <property type="entry name" value="WRKY"/>
    <property type="match status" value="2"/>
</dbReference>
<dbReference type="FunFam" id="2.20.25.80:FF:000006">
    <property type="entry name" value="WRKY transcription factor"/>
    <property type="match status" value="1"/>
</dbReference>
<dbReference type="Pfam" id="PF00467">
    <property type="entry name" value="KOW"/>
    <property type="match status" value="1"/>
</dbReference>
<dbReference type="GO" id="GO:0043565">
    <property type="term" value="F:sequence-specific DNA binding"/>
    <property type="evidence" value="ECO:0007669"/>
    <property type="project" value="InterPro"/>
</dbReference>
<feature type="region of interest" description="Disordered" evidence="19">
    <location>
        <begin position="807"/>
        <end position="854"/>
    </location>
</feature>
<keyword evidence="7 18" id="KW-0699">rRNA-binding</keyword>
<dbReference type="PANTHER" id="PTHR11581">
    <property type="entry name" value="30S/40S RIBOSOMAL PROTEIN S4"/>
    <property type="match status" value="1"/>
</dbReference>
<dbReference type="InterPro" id="IPR041982">
    <property type="entry name" value="Ribosomal_eS4_KOW"/>
</dbReference>
<keyword evidence="15" id="KW-0804">Transcription</keyword>
<reference evidence="22" key="1">
    <citation type="submission" date="2021-01" db="EMBL/GenBank/DDBJ databases">
        <authorList>
            <person name="Bezrukov I."/>
        </authorList>
    </citation>
    <scope>NUCLEOTIDE SEQUENCE</scope>
</reference>
<comment type="similarity">
    <text evidence="4">Belongs to the PRA1 family.</text>
</comment>
<dbReference type="InterPro" id="IPR036576">
    <property type="entry name" value="WRKY_dom_sf"/>
</dbReference>
<dbReference type="PANTHER" id="PTHR11581:SF0">
    <property type="entry name" value="SMALL RIBOSOMAL SUBUNIT PROTEIN ES4"/>
    <property type="match status" value="1"/>
</dbReference>
<dbReference type="SUPFAM" id="SSF118290">
    <property type="entry name" value="WRKY DNA-binding domain"/>
    <property type="match status" value="2"/>
</dbReference>
<keyword evidence="17" id="KW-0687">Ribonucleoprotein</keyword>
<evidence type="ECO:0000313" key="23">
    <source>
        <dbReference type="Proteomes" id="UP000682877"/>
    </source>
</evidence>
<keyword evidence="16" id="KW-0539">Nucleus</keyword>
<gene>
    <name evidence="22" type="ORF">AARE701A_LOCUS14683</name>
</gene>
<evidence type="ECO:0000256" key="12">
    <source>
        <dbReference type="ARBA" id="ARBA00023015"/>
    </source>
</evidence>
<dbReference type="FunFam" id="3.10.290.10:FF:000002">
    <property type="entry name" value="40S ribosomal protein S4"/>
    <property type="match status" value="1"/>
</dbReference>
<evidence type="ECO:0000256" key="13">
    <source>
        <dbReference type="ARBA" id="ARBA00023125"/>
    </source>
</evidence>